<name>A0ACC2J3I8_9PEZI</name>
<dbReference type="Proteomes" id="UP001153334">
    <property type="component" value="Unassembled WGS sequence"/>
</dbReference>
<reference evidence="1" key="1">
    <citation type="submission" date="2022-11" db="EMBL/GenBank/DDBJ databases">
        <title>Genome Sequence of Nemania bipapillata.</title>
        <authorList>
            <person name="Buettner E."/>
        </authorList>
    </citation>
    <scope>NUCLEOTIDE SEQUENCE</scope>
    <source>
        <strain evidence="1">CP14</strain>
    </source>
</reference>
<dbReference type="EMBL" id="JAPESX010000297">
    <property type="protein sequence ID" value="KAJ8122062.1"/>
    <property type="molecule type" value="Genomic_DNA"/>
</dbReference>
<organism evidence="1 2">
    <name type="scientific">Nemania bipapillata</name>
    <dbReference type="NCBI Taxonomy" id="110536"/>
    <lineage>
        <taxon>Eukaryota</taxon>
        <taxon>Fungi</taxon>
        <taxon>Dikarya</taxon>
        <taxon>Ascomycota</taxon>
        <taxon>Pezizomycotina</taxon>
        <taxon>Sordariomycetes</taxon>
        <taxon>Xylariomycetidae</taxon>
        <taxon>Xylariales</taxon>
        <taxon>Xylariaceae</taxon>
        <taxon>Nemania</taxon>
    </lineage>
</organism>
<keyword evidence="2" id="KW-1185">Reference proteome</keyword>
<protein>
    <submittedName>
        <fullName evidence="1">Uncharacterized protein</fullName>
    </submittedName>
</protein>
<gene>
    <name evidence="1" type="ORF">ONZ43_g1647</name>
</gene>
<comment type="caution">
    <text evidence="1">The sequence shown here is derived from an EMBL/GenBank/DDBJ whole genome shotgun (WGS) entry which is preliminary data.</text>
</comment>
<accession>A0ACC2J3I8</accession>
<proteinExistence type="predicted"/>
<sequence>MGSLGTLSRHEDIECKTIDGITIRGWLFPVAGRAPAIIMSHGFNCVKEMTLPDIAEYFQSLGYNVLLYDARSVGASDGMPRNQLNPLQMAEDLSDIITHVSTLQSVDPRRVLLWGMSFGGMVSGCTAAIDHRIKGVIMVCPLLSFVRLDRRKAVFKQCIKDRVSQSRGNEPFSLQPFTPQGDNPAGFGGAGGPGGIEAYNLMQSAAQLDHPTFRDRIALQTYVKMALARPKELLEMIDGVPVMMIIPELDDISPPEEQREAFEKLQTPKRMYWARGAGHLSIMTGDGCVDILKATNQFCQDALNGAVE</sequence>
<evidence type="ECO:0000313" key="1">
    <source>
        <dbReference type="EMBL" id="KAJ8122062.1"/>
    </source>
</evidence>
<evidence type="ECO:0000313" key="2">
    <source>
        <dbReference type="Proteomes" id="UP001153334"/>
    </source>
</evidence>